<dbReference type="Pfam" id="PF04657">
    <property type="entry name" value="DMT_YdcZ"/>
    <property type="match status" value="1"/>
</dbReference>
<keyword evidence="1" id="KW-0472">Membrane</keyword>
<evidence type="ECO:0000256" key="1">
    <source>
        <dbReference type="SAM" id="Phobius"/>
    </source>
</evidence>
<proteinExistence type="predicted"/>
<comment type="caution">
    <text evidence="2">The sequence shown here is derived from an EMBL/GenBank/DDBJ whole genome shotgun (WGS) entry which is preliminary data.</text>
</comment>
<evidence type="ECO:0000313" key="2">
    <source>
        <dbReference type="EMBL" id="MBP2033842.1"/>
    </source>
</evidence>
<evidence type="ECO:0000313" key="3">
    <source>
        <dbReference type="Proteomes" id="UP001519307"/>
    </source>
</evidence>
<dbReference type="EMBL" id="JAGGLM010000023">
    <property type="protein sequence ID" value="MBP2033842.1"/>
    <property type="molecule type" value="Genomic_DNA"/>
</dbReference>
<dbReference type="PANTHER" id="PTHR34821">
    <property type="entry name" value="INNER MEMBRANE PROTEIN YDCZ"/>
    <property type="match status" value="1"/>
</dbReference>
<name>A0ABS4KUY7_9CLOT</name>
<feature type="transmembrane region" description="Helical" evidence="1">
    <location>
        <begin position="67"/>
        <end position="86"/>
    </location>
</feature>
<keyword evidence="1" id="KW-0812">Transmembrane</keyword>
<dbReference type="InterPro" id="IPR006750">
    <property type="entry name" value="YdcZ"/>
</dbReference>
<feature type="transmembrane region" description="Helical" evidence="1">
    <location>
        <begin position="92"/>
        <end position="112"/>
    </location>
</feature>
<keyword evidence="1" id="KW-1133">Transmembrane helix</keyword>
<dbReference type="RefSeq" id="WP_209703096.1">
    <property type="nucleotide sequence ID" value="NZ_JAGGLM010000023.1"/>
</dbReference>
<reference evidence="2 3" key="1">
    <citation type="submission" date="2021-03" db="EMBL/GenBank/DDBJ databases">
        <title>Genomic Encyclopedia of Type Strains, Phase IV (KMG-IV): sequencing the most valuable type-strain genomes for metagenomic binning, comparative biology and taxonomic classification.</title>
        <authorList>
            <person name="Goeker M."/>
        </authorList>
    </citation>
    <scope>NUCLEOTIDE SEQUENCE [LARGE SCALE GENOMIC DNA]</scope>
    <source>
        <strain evidence="2 3">DSM 28783</strain>
    </source>
</reference>
<dbReference type="SUPFAM" id="SSF103481">
    <property type="entry name" value="Multidrug resistance efflux transporter EmrE"/>
    <property type="match status" value="1"/>
</dbReference>
<protein>
    <submittedName>
        <fullName evidence="2">Transporter family-2 protein</fullName>
    </submittedName>
</protein>
<gene>
    <name evidence="2" type="ORF">J2Z42_002549</name>
</gene>
<dbReference type="Proteomes" id="UP001519307">
    <property type="component" value="Unassembled WGS sequence"/>
</dbReference>
<dbReference type="InterPro" id="IPR037185">
    <property type="entry name" value="EmrE-like"/>
</dbReference>
<accession>A0ABS4KUY7</accession>
<sequence length="144" mass="15777">MLLGILSSIISGISMSIQGIFNTRLSEKIGLLETNAIVQGTAFLITLIMAIGLGKGNIQNIKLCRKIYLLGGLLGVVITFTVMYSIRFLGVTHSIAIILVSQIIMALLIDYFGLFDSKNIKFNFHEIIGICFLIAGIIILKWKS</sequence>
<feature type="transmembrane region" description="Helical" evidence="1">
    <location>
        <begin position="124"/>
        <end position="142"/>
    </location>
</feature>
<dbReference type="PANTHER" id="PTHR34821:SF3">
    <property type="entry name" value="MEMBRANE PROTEIN"/>
    <property type="match status" value="1"/>
</dbReference>
<organism evidence="2 3">
    <name type="scientific">Clostridium algifaecis</name>
    <dbReference type="NCBI Taxonomy" id="1472040"/>
    <lineage>
        <taxon>Bacteria</taxon>
        <taxon>Bacillati</taxon>
        <taxon>Bacillota</taxon>
        <taxon>Clostridia</taxon>
        <taxon>Eubacteriales</taxon>
        <taxon>Clostridiaceae</taxon>
        <taxon>Clostridium</taxon>
    </lineage>
</organism>
<feature type="transmembrane region" description="Helical" evidence="1">
    <location>
        <begin position="36"/>
        <end position="55"/>
    </location>
</feature>
<keyword evidence="3" id="KW-1185">Reference proteome</keyword>